<evidence type="ECO:0000256" key="4">
    <source>
        <dbReference type="ARBA" id="ARBA00039902"/>
    </source>
</evidence>
<gene>
    <name evidence="7" type="ORF">BMF94_3250</name>
</gene>
<dbReference type="InterPro" id="IPR027417">
    <property type="entry name" value="P-loop_NTPase"/>
</dbReference>
<keyword evidence="8" id="KW-1185">Reference proteome</keyword>
<comment type="function">
    <text evidence="3">Possible regulatory or functional link with the histocompatibility cluster.</text>
</comment>
<dbReference type="SUPFAM" id="SSF52540">
    <property type="entry name" value="P-loop containing nucleoside triphosphate hydrolases"/>
    <property type="match status" value="1"/>
</dbReference>
<dbReference type="PANTHER" id="PTHR45709:SF3">
    <property type="entry name" value="GUANINE NUCLEOTIDE-BINDING PROTEIN-LIKE 1"/>
    <property type="match status" value="1"/>
</dbReference>
<dbReference type="EMBL" id="PJQD01000035">
    <property type="protein sequence ID" value="POY73712.1"/>
    <property type="molecule type" value="Genomic_DNA"/>
</dbReference>
<protein>
    <recommendedName>
        <fullName evidence="4">Guanine nucleotide-binding protein-like 1</fullName>
    </recommendedName>
</protein>
<feature type="domain" description="G" evidence="6">
    <location>
        <begin position="434"/>
        <end position="518"/>
    </location>
</feature>
<dbReference type="STRING" id="741276.A0A2S5BAB2"/>
<dbReference type="InterPro" id="IPR043358">
    <property type="entry name" value="GNL1-like"/>
</dbReference>
<name>A0A2S5BAB2_9BASI</name>
<dbReference type="GO" id="GO:0003924">
    <property type="term" value="F:GTPase activity"/>
    <property type="evidence" value="ECO:0007669"/>
    <property type="project" value="InterPro"/>
</dbReference>
<organism evidence="7 8">
    <name type="scientific">Rhodotorula taiwanensis</name>
    <dbReference type="NCBI Taxonomy" id="741276"/>
    <lineage>
        <taxon>Eukaryota</taxon>
        <taxon>Fungi</taxon>
        <taxon>Dikarya</taxon>
        <taxon>Basidiomycota</taxon>
        <taxon>Pucciniomycotina</taxon>
        <taxon>Microbotryomycetes</taxon>
        <taxon>Sporidiobolales</taxon>
        <taxon>Sporidiobolaceae</taxon>
        <taxon>Rhodotorula</taxon>
    </lineage>
</organism>
<evidence type="ECO:0000259" key="6">
    <source>
        <dbReference type="Pfam" id="PF01926"/>
    </source>
</evidence>
<dbReference type="PANTHER" id="PTHR45709">
    <property type="entry name" value="LARGE SUBUNIT GTPASE 1 HOMOLOG-RELATED"/>
    <property type="match status" value="1"/>
</dbReference>
<evidence type="ECO:0000256" key="3">
    <source>
        <dbReference type="ARBA" id="ARBA00037770"/>
    </source>
</evidence>
<dbReference type="Proteomes" id="UP000237144">
    <property type="component" value="Unassembled WGS sequence"/>
</dbReference>
<evidence type="ECO:0000313" key="8">
    <source>
        <dbReference type="Proteomes" id="UP000237144"/>
    </source>
</evidence>
<dbReference type="AlphaFoldDB" id="A0A2S5BAB2"/>
<comment type="caution">
    <text evidence="7">The sequence shown here is derived from an EMBL/GenBank/DDBJ whole genome shotgun (WGS) entry which is preliminary data.</text>
</comment>
<feature type="region of interest" description="Disordered" evidence="5">
    <location>
        <begin position="1"/>
        <end position="68"/>
    </location>
</feature>
<keyword evidence="1" id="KW-0547">Nucleotide-binding</keyword>
<dbReference type="Pfam" id="PF01926">
    <property type="entry name" value="MMR_HSR1"/>
    <property type="match status" value="1"/>
</dbReference>
<dbReference type="Gene3D" id="3.40.50.300">
    <property type="entry name" value="P-loop containing nucleotide triphosphate hydrolases"/>
    <property type="match status" value="2"/>
</dbReference>
<feature type="compositionally biased region" description="Acidic residues" evidence="5">
    <location>
        <begin position="656"/>
        <end position="669"/>
    </location>
</feature>
<sequence length="729" mass="80362">MARKKPASGKARKEQLQQKRATKRVAGGATDAETGSASRLSAPATGGVAATPRPRIGQRFRTADQKARDDVHAGRMKLESRFIRLPADLADEARLRAANERLHRPVDPSLGVLREEEIVPPKRTAAELMLAGEKDAAVDDLTCPKRPKWRYTMTKAEVEKNEEGLFRTWLASTDTLIARDEAASPTFFERNLNVWRQLWRTTETSDILLVLIDVRFPLLHYPPSLRHYLRTLKPNPKPVILVLTKTDLVPAWVAEAWQRYFEEEADLAMSTGSSASAAGAGEGELGKIEVVLMESYREKEMREETQASQARLIPAAPPPARHALLTALRKAHSTLLTPPAIVAADETRLARWKPRVRREVDWDSIEEEGGETGAHVGENGMGEERKSRRGKGKGRDKEPEKFVVRTPSLVQEGVAEAGMAAQGNGDEDPFPYLTVGLIGQPNVGKSSLLNALLGRKVVRASRTPGKTKTLQHIFWNRTLRLCDCPGLVCPSSAGYERQVLAGVLPIQNVESVLHFVGQRLPLETILRLKHEDELAAEEAAKQDNVEDDEFSLDAPEERAAARRKRTKEVVKWTTDELLAEYALQQGFITAKVGRPDIYCSGAYILRLLHSSTIPWTFLPPSLSPSEQDHCDAEMDGIWLHSFKPRPGATNTCGGAGDDERDSGSDDEDRDGSAFENGSQFETDDDDEDGEVDDSADEKAVKAVQGAFAALAVEGEDSDEEEDSEPDAAD</sequence>
<evidence type="ECO:0000256" key="2">
    <source>
        <dbReference type="ARBA" id="ARBA00023134"/>
    </source>
</evidence>
<dbReference type="InterPro" id="IPR006073">
    <property type="entry name" value="GTP-bd"/>
</dbReference>
<evidence type="ECO:0000256" key="5">
    <source>
        <dbReference type="SAM" id="MobiDB-lite"/>
    </source>
</evidence>
<feature type="compositionally biased region" description="Acidic residues" evidence="5">
    <location>
        <begin position="681"/>
        <end position="695"/>
    </location>
</feature>
<dbReference type="OrthoDB" id="61815at2759"/>
<feature type="region of interest" description="Disordered" evidence="5">
    <location>
        <begin position="649"/>
        <end position="698"/>
    </location>
</feature>
<accession>A0A2S5BAB2</accession>
<proteinExistence type="predicted"/>
<evidence type="ECO:0000256" key="1">
    <source>
        <dbReference type="ARBA" id="ARBA00022741"/>
    </source>
</evidence>
<dbReference type="PRINTS" id="PR00326">
    <property type="entry name" value="GTP1OBG"/>
</dbReference>
<feature type="region of interest" description="Disordered" evidence="5">
    <location>
        <begin position="363"/>
        <end position="401"/>
    </location>
</feature>
<keyword evidence="2" id="KW-0342">GTP-binding</keyword>
<evidence type="ECO:0000313" key="7">
    <source>
        <dbReference type="EMBL" id="POY73712.1"/>
    </source>
</evidence>
<reference evidence="7 8" key="1">
    <citation type="journal article" date="2018" name="Front. Microbiol.">
        <title>Prospects for Fungal Bioremediation of Acidic Radioactive Waste Sites: Characterization and Genome Sequence of Rhodotorula taiwanensis MD1149.</title>
        <authorList>
            <person name="Tkavc R."/>
            <person name="Matrosova V.Y."/>
            <person name="Grichenko O.E."/>
            <person name="Gostincar C."/>
            <person name="Volpe R.P."/>
            <person name="Klimenkova P."/>
            <person name="Gaidamakova E.K."/>
            <person name="Zhou C.E."/>
            <person name="Stewart B.J."/>
            <person name="Lyman M.G."/>
            <person name="Malfatti S.A."/>
            <person name="Rubinfeld B."/>
            <person name="Courtot M."/>
            <person name="Singh J."/>
            <person name="Dalgard C.L."/>
            <person name="Hamilton T."/>
            <person name="Frey K.G."/>
            <person name="Gunde-Cimerman N."/>
            <person name="Dugan L."/>
            <person name="Daly M.J."/>
        </authorList>
    </citation>
    <scope>NUCLEOTIDE SEQUENCE [LARGE SCALE GENOMIC DNA]</scope>
    <source>
        <strain evidence="7 8">MD1149</strain>
    </source>
</reference>
<dbReference type="GO" id="GO:0005525">
    <property type="term" value="F:GTP binding"/>
    <property type="evidence" value="ECO:0007669"/>
    <property type="project" value="UniProtKB-KW"/>
</dbReference>